<keyword evidence="2" id="KW-1185">Reference proteome</keyword>
<accession>A0A839SPF9</accession>
<evidence type="ECO:0000313" key="1">
    <source>
        <dbReference type="EMBL" id="MBB3058267.1"/>
    </source>
</evidence>
<reference evidence="1" key="1">
    <citation type="submission" date="2020-08" db="EMBL/GenBank/DDBJ databases">
        <title>Genomic Encyclopedia of Type Strains, Phase III (KMG-III): the genomes of soil and plant-associated and newly described type strains.</title>
        <authorList>
            <person name="Whitman W."/>
        </authorList>
    </citation>
    <scope>NUCLEOTIDE SEQUENCE [LARGE SCALE GENOMIC DNA]</scope>
    <source>
        <strain evidence="1">CECT 8628</strain>
    </source>
</reference>
<gene>
    <name evidence="1" type="ORF">FHS11_004716</name>
</gene>
<comment type="caution">
    <text evidence="1">The sequence shown here is derived from an EMBL/GenBank/DDBJ whole genome shotgun (WGS) entry which is preliminary data.</text>
</comment>
<evidence type="ECO:0000313" key="2">
    <source>
        <dbReference type="Proteomes" id="UP000539265"/>
    </source>
</evidence>
<dbReference type="EMBL" id="JACHWX010000019">
    <property type="protein sequence ID" value="MBB3058267.1"/>
    <property type="molecule type" value="Genomic_DNA"/>
</dbReference>
<sequence>MLLISIHRIFGQTIKYMAKKTRVNPAKLKSTLISIQSRFETGKINKMSDIGEMYVTGLIAAFRNRQ</sequence>
<proteinExistence type="predicted"/>
<protein>
    <submittedName>
        <fullName evidence="1">Uncharacterized protein</fullName>
    </submittedName>
</protein>
<dbReference type="AlphaFoldDB" id="A0A839SPF9"/>
<name>A0A839SPF9_9SPHI</name>
<organism evidence="1 2">
    <name type="scientific">Mucilaginibacter gotjawali</name>
    <dbReference type="NCBI Taxonomy" id="1550579"/>
    <lineage>
        <taxon>Bacteria</taxon>
        <taxon>Pseudomonadati</taxon>
        <taxon>Bacteroidota</taxon>
        <taxon>Sphingobacteriia</taxon>
        <taxon>Sphingobacteriales</taxon>
        <taxon>Sphingobacteriaceae</taxon>
        <taxon>Mucilaginibacter</taxon>
    </lineage>
</organism>
<dbReference type="Proteomes" id="UP000539265">
    <property type="component" value="Unassembled WGS sequence"/>
</dbReference>